<reference evidence="1 2" key="1">
    <citation type="submission" date="2017-09" db="EMBL/GenBank/DDBJ databases">
        <title>Comparative genomics of rhizobia isolated from Phaseolus vulgaris in China.</title>
        <authorList>
            <person name="Tong W."/>
        </authorList>
    </citation>
    <scope>NUCLEOTIDE SEQUENCE [LARGE SCALE GENOMIC DNA]</scope>
    <source>
        <strain evidence="1 2">PCH1</strain>
    </source>
</reference>
<evidence type="ECO:0000313" key="1">
    <source>
        <dbReference type="EMBL" id="PDT48164.1"/>
    </source>
</evidence>
<comment type="caution">
    <text evidence="1">The sequence shown here is derived from an EMBL/GenBank/DDBJ whole genome shotgun (WGS) entry which is preliminary data.</text>
</comment>
<proteinExistence type="predicted"/>
<dbReference type="EMBL" id="NWTC01000006">
    <property type="protein sequence ID" value="PDT48164.1"/>
    <property type="molecule type" value="Genomic_DNA"/>
</dbReference>
<accession>A0A2A6M067</accession>
<sequence length="471" mass="50243">MTELAEFDFSLEFSTGFATKVLQACFASGATPGRFSYDQTNQPGLIGTRSVPGGAALYQFYLLEIEAGYDLALRTPAVDFDAHNQRVIIKFHADIKIPRNIVGRIFDIAAVDTALASDPSLVDVAQDYPEEFRSGPRSDPYPGRAAPPTGGTITIQFSPAAALFGAGKRLFAQTAGVTMSNVLDVQVLPVVGTEPTLRELVAKFAAKALTYLISTEANGYDLTPMIGNLDALGITVKEPITMRIGVAPSGPVIAYAANILPLNNTGIPSQLRYLLDGSDFCVSFSEAMFSEIVSYLYIDDPDFPIEFDLDGLPEPGGPVSLAQPRLRFLNSVLEISFAVHDAARRTQTISALIECNSVPHGPMQVSIRDLQSNGSILNTPGPRNLTSVIAFHILGAAAGSVPNKSVLSSLLQTSTHSSLDAGLSEFLRTGALAFGFRTPIRGTGLFIEATPVAIRFRPGICTFFNSAVITS</sequence>
<gene>
    <name evidence="1" type="ORF">CO661_09850</name>
</gene>
<name>A0A2A6M067_RHIFR</name>
<dbReference type="Proteomes" id="UP000220353">
    <property type="component" value="Unassembled WGS sequence"/>
</dbReference>
<protein>
    <submittedName>
        <fullName evidence="1">Uncharacterized protein</fullName>
    </submittedName>
</protein>
<dbReference type="RefSeq" id="WP_097586796.1">
    <property type="nucleotide sequence ID" value="NZ_NWTC01000006.1"/>
</dbReference>
<organism evidence="1 2">
    <name type="scientific">Rhizobium fredii</name>
    <name type="common">Sinorhizobium fredii</name>
    <dbReference type="NCBI Taxonomy" id="380"/>
    <lineage>
        <taxon>Bacteria</taxon>
        <taxon>Pseudomonadati</taxon>
        <taxon>Pseudomonadota</taxon>
        <taxon>Alphaproteobacteria</taxon>
        <taxon>Hyphomicrobiales</taxon>
        <taxon>Rhizobiaceae</taxon>
        <taxon>Sinorhizobium/Ensifer group</taxon>
        <taxon>Sinorhizobium</taxon>
    </lineage>
</organism>
<dbReference type="AlphaFoldDB" id="A0A2A6M067"/>
<evidence type="ECO:0000313" key="2">
    <source>
        <dbReference type="Proteomes" id="UP000220353"/>
    </source>
</evidence>